<feature type="chain" id="PRO_5035467044" evidence="1">
    <location>
        <begin position="22"/>
        <end position="255"/>
    </location>
</feature>
<dbReference type="AlphaFoldDB" id="A0A8J9SY60"/>
<feature type="signal peptide" evidence="1">
    <location>
        <begin position="1"/>
        <end position="21"/>
    </location>
</feature>
<protein>
    <submittedName>
        <fullName evidence="2">Uncharacterized protein</fullName>
    </submittedName>
</protein>
<sequence>MKLLVAAVVLLLGLAASPTDAWTFPGAPFHKPVVRSVSTDASQRPQQAFHSQQDRTLCQPPVTVRPSRVTTAVLGWCAAIILGAAAPWPAVANDARVVGQLQGSGLVFKDTLQIEAFDDPKIQGVTLYISNFQKPITERLNAGFFNDPSYASVACAQTSPNIRVADNINVSPQGEQVFTESKSLLFKSLRVQRIYDVDKQTAVYVSFNTRLDKSDDSNKSRFKSSLCAVPLSNNNKATAANSVADAVAKAPVGAE</sequence>
<evidence type="ECO:0000256" key="1">
    <source>
        <dbReference type="SAM" id="SignalP"/>
    </source>
</evidence>
<dbReference type="PANTHER" id="PTHR37952">
    <property type="match status" value="1"/>
</dbReference>
<reference evidence="2" key="1">
    <citation type="submission" date="2022-02" db="EMBL/GenBank/DDBJ databases">
        <authorList>
            <person name="Giguere J D."/>
        </authorList>
    </citation>
    <scope>NUCLEOTIDE SEQUENCE</scope>
    <source>
        <strain evidence="2">CCAP 1055/1</strain>
    </source>
</reference>
<name>A0A8J9SY60_PHATR</name>
<dbReference type="InterPro" id="IPR010292">
    <property type="entry name" value="Uncharacterised_CreA"/>
</dbReference>
<accession>A0A8J9SY60</accession>
<evidence type="ECO:0000313" key="2">
    <source>
        <dbReference type="EMBL" id="CAG9279482.1"/>
    </source>
</evidence>
<gene>
    <name evidence="2" type="ORF">PTTT1_LOCUS10215</name>
</gene>
<dbReference type="PANTHER" id="PTHR37952:SF2">
    <property type="entry name" value="PROTEIN CREA"/>
    <property type="match status" value="1"/>
</dbReference>
<dbReference type="EMBL" id="OU594952">
    <property type="protein sequence ID" value="CAG9279482.1"/>
    <property type="molecule type" value="Genomic_DNA"/>
</dbReference>
<organism evidence="2">
    <name type="scientific">Phaeodactylum tricornutum</name>
    <name type="common">Diatom</name>
    <dbReference type="NCBI Taxonomy" id="2850"/>
    <lineage>
        <taxon>Eukaryota</taxon>
        <taxon>Sar</taxon>
        <taxon>Stramenopiles</taxon>
        <taxon>Ochrophyta</taxon>
        <taxon>Bacillariophyta</taxon>
        <taxon>Bacillariophyceae</taxon>
        <taxon>Bacillariophycidae</taxon>
        <taxon>Naviculales</taxon>
        <taxon>Phaeodactylaceae</taxon>
        <taxon>Phaeodactylum</taxon>
    </lineage>
</organism>
<dbReference type="Pfam" id="PF05981">
    <property type="entry name" value="CreA"/>
    <property type="match status" value="1"/>
</dbReference>
<proteinExistence type="predicted"/>
<keyword evidence="1" id="KW-0732">Signal</keyword>
<dbReference type="Proteomes" id="UP000836788">
    <property type="component" value="Chromosome 11"/>
</dbReference>